<accession>A0A926HNM5</accession>
<protein>
    <submittedName>
        <fullName evidence="3">Stage II sporulation protein P</fullName>
    </submittedName>
</protein>
<keyword evidence="4" id="KW-1185">Reference proteome</keyword>
<dbReference type="RefSeq" id="WP_249319945.1">
    <property type="nucleotide sequence ID" value="NZ_JACRSN010000016.1"/>
</dbReference>
<reference evidence="3" key="1">
    <citation type="submission" date="2020-08" db="EMBL/GenBank/DDBJ databases">
        <title>Genome public.</title>
        <authorList>
            <person name="Liu C."/>
            <person name="Sun Q."/>
        </authorList>
    </citation>
    <scope>NUCLEOTIDE SEQUENCE</scope>
    <source>
        <strain evidence="3">NSJ-40</strain>
    </source>
</reference>
<feature type="compositionally biased region" description="Low complexity" evidence="1">
    <location>
        <begin position="92"/>
        <end position="105"/>
    </location>
</feature>
<evidence type="ECO:0000313" key="4">
    <source>
        <dbReference type="Proteomes" id="UP000651482"/>
    </source>
</evidence>
<name>A0A926HNM5_9FIRM</name>
<organism evidence="3 4">
    <name type="scientific">Yeguia hominis</name>
    <dbReference type="NCBI Taxonomy" id="2763662"/>
    <lineage>
        <taxon>Bacteria</taxon>
        <taxon>Bacillati</taxon>
        <taxon>Bacillota</taxon>
        <taxon>Clostridia</taxon>
        <taxon>Eubacteriales</taxon>
        <taxon>Yeguiaceae</taxon>
        <taxon>Yeguia</taxon>
    </lineage>
</organism>
<keyword evidence="2" id="KW-0472">Membrane</keyword>
<evidence type="ECO:0000256" key="2">
    <source>
        <dbReference type="SAM" id="Phobius"/>
    </source>
</evidence>
<feature type="transmembrane region" description="Helical" evidence="2">
    <location>
        <begin position="12"/>
        <end position="33"/>
    </location>
</feature>
<comment type="caution">
    <text evidence="3">The sequence shown here is derived from an EMBL/GenBank/DDBJ whole genome shotgun (WGS) entry which is preliminary data.</text>
</comment>
<dbReference type="AlphaFoldDB" id="A0A926HNM5"/>
<gene>
    <name evidence="3" type="ORF">IAG03_10250</name>
</gene>
<proteinExistence type="predicted"/>
<dbReference type="NCBIfam" id="TIGR02867">
    <property type="entry name" value="spore_II_P"/>
    <property type="match status" value="1"/>
</dbReference>
<keyword evidence="2" id="KW-0812">Transmembrane</keyword>
<dbReference type="InterPro" id="IPR010897">
    <property type="entry name" value="Spore_II_P"/>
</dbReference>
<evidence type="ECO:0000313" key="3">
    <source>
        <dbReference type="EMBL" id="MBC8534362.1"/>
    </source>
</evidence>
<keyword evidence="2" id="KW-1133">Transmembrane helix</keyword>
<sequence length="379" mass="41020">MRLNKQKGKLVLLRGAGSVAAILLICCFVVRVIPFARAESANAALLSARLVLPGESESAADAASSLPEDSDSAFEEKAESAILPDPEAQLGEPAASESETSSADSQPETQPDPEKGKTYPIIETVVGGGTQYGNLFIKTDSGMELPDFTEELASDPDVSVAVDGSPTVLLYHTHTSEAYMESDSTFYYESMKSRSDDPSRTVVAVGDAIAKALEEAGIGVIHDTTVHDTTYTGSYARSEQTVREYMEKYPGIEITIDIHRDGLETADQEKMKPTVEIDGNKAAQIMIMSGCDADGSLNFSDWKYNLRFALQIQNRMTARYGELMRPLYFCDRNYNMHLSHGSILVEFGTDANAVSEAVYSGTLFGKGLAEEILALADES</sequence>
<evidence type="ECO:0000256" key="1">
    <source>
        <dbReference type="SAM" id="MobiDB-lite"/>
    </source>
</evidence>
<dbReference type="EMBL" id="JACRSN010000016">
    <property type="protein sequence ID" value="MBC8534362.1"/>
    <property type="molecule type" value="Genomic_DNA"/>
</dbReference>
<feature type="region of interest" description="Disordered" evidence="1">
    <location>
        <begin position="61"/>
        <end position="119"/>
    </location>
</feature>
<dbReference type="Proteomes" id="UP000651482">
    <property type="component" value="Unassembled WGS sequence"/>
</dbReference>
<dbReference type="Pfam" id="PF07454">
    <property type="entry name" value="SpoIIP"/>
    <property type="match status" value="1"/>
</dbReference>